<proteinExistence type="predicted"/>
<dbReference type="PATRIC" id="fig|35818.11.peg.2061"/>
<gene>
    <name evidence="1" type="ORF">HPU229334_10420</name>
</gene>
<name>A0A0N1EAP2_9HELI</name>
<dbReference type="AlphaFoldDB" id="A0A0N1EAP2"/>
<reference evidence="1 2" key="1">
    <citation type="submission" date="2014-06" db="EMBL/GenBank/DDBJ databases">
        <title>Helicobacter pullorum isolates in fresh chicken meat - phenotypic and genotypic features.</title>
        <authorList>
            <person name="Borges V."/>
            <person name="Santos A."/>
            <person name="Correia C.B."/>
            <person name="Saraiva M."/>
            <person name="Menard A."/>
            <person name="Vieira L."/>
            <person name="Sampaio D.A."/>
            <person name="Gomes J.P."/>
            <person name="Oleastro M."/>
        </authorList>
    </citation>
    <scope>NUCLEOTIDE SEQUENCE [LARGE SCALE GENOMIC DNA]</scope>
    <source>
        <strain evidence="1 2">229334/12</strain>
    </source>
</reference>
<protein>
    <submittedName>
        <fullName evidence="1">Uncharacterized protein</fullName>
    </submittedName>
</protein>
<organism evidence="1 2">
    <name type="scientific">Helicobacter pullorum</name>
    <dbReference type="NCBI Taxonomy" id="35818"/>
    <lineage>
        <taxon>Bacteria</taxon>
        <taxon>Pseudomonadati</taxon>
        <taxon>Campylobacterota</taxon>
        <taxon>Epsilonproteobacteria</taxon>
        <taxon>Campylobacterales</taxon>
        <taxon>Helicobacteraceae</taxon>
        <taxon>Helicobacter</taxon>
    </lineage>
</organism>
<dbReference type="EMBL" id="JNOC01000058">
    <property type="protein sequence ID" value="KPH55040.1"/>
    <property type="molecule type" value="Genomic_DNA"/>
</dbReference>
<accession>A0A0N1EAP2</accession>
<evidence type="ECO:0000313" key="2">
    <source>
        <dbReference type="Proteomes" id="UP000037997"/>
    </source>
</evidence>
<evidence type="ECO:0000313" key="1">
    <source>
        <dbReference type="EMBL" id="KPH55040.1"/>
    </source>
</evidence>
<dbReference type="RefSeq" id="WP_054198451.1">
    <property type="nucleotide sequence ID" value="NZ_JNOC01000058.1"/>
</dbReference>
<dbReference type="Proteomes" id="UP000037997">
    <property type="component" value="Unassembled WGS sequence"/>
</dbReference>
<comment type="caution">
    <text evidence="1">The sequence shown here is derived from an EMBL/GenBank/DDBJ whole genome shotgun (WGS) entry which is preliminary data.</text>
</comment>
<sequence length="148" mass="17719">MKKVSEVLSHLFSDPCYEKIYLNQQIQHFITMLPLSVRNGIKFFYFKNHTLFFVLKHPCFKQEFDYKLTIIKQLLKQYQKEKEKLLEIQNLKAFVGHNIYEKSLEIAQEIPQYSYGELSSGDFINLAKNQEIYGIFERIKKLIKSNQQ</sequence>